<evidence type="ECO:0000256" key="5">
    <source>
        <dbReference type="SAM" id="Phobius"/>
    </source>
</evidence>
<dbReference type="RefSeq" id="WP_085511805.1">
    <property type="nucleotide sequence ID" value="NZ_FXAP01000003.1"/>
</dbReference>
<reference evidence="6 7" key="1">
    <citation type="submission" date="2018-11" db="EMBL/GenBank/DDBJ databases">
        <title>Sequencing the genomes of 1000 actinobacteria strains.</title>
        <authorList>
            <person name="Klenk H.-P."/>
        </authorList>
    </citation>
    <scope>NUCLEOTIDE SEQUENCE [LARGE SCALE GENOMIC DNA]</scope>
    <source>
        <strain evidence="6 7">DSM 14012</strain>
    </source>
</reference>
<evidence type="ECO:0000256" key="2">
    <source>
        <dbReference type="ARBA" id="ARBA00022692"/>
    </source>
</evidence>
<dbReference type="GO" id="GO:0005886">
    <property type="term" value="C:plasma membrane"/>
    <property type="evidence" value="ECO:0007669"/>
    <property type="project" value="UniProtKB-ARBA"/>
</dbReference>
<comment type="caution">
    <text evidence="6">The sequence shown here is derived from an EMBL/GenBank/DDBJ whole genome shotgun (WGS) entry which is preliminary data.</text>
</comment>
<comment type="subcellular location">
    <subcellularLocation>
        <location evidence="1">Membrane</location>
        <topology evidence="1">Multi-pass membrane protein</topology>
    </subcellularLocation>
</comment>
<protein>
    <submittedName>
        <fullName evidence="6">Energy-coupling factor transport system permease protein</fullName>
    </submittedName>
</protein>
<name>A0A3N2BZQ1_9MICO</name>
<evidence type="ECO:0000256" key="4">
    <source>
        <dbReference type="ARBA" id="ARBA00023136"/>
    </source>
</evidence>
<organism evidence="6 7">
    <name type="scientific">Plantibacter flavus</name>
    <dbReference type="NCBI Taxonomy" id="150123"/>
    <lineage>
        <taxon>Bacteria</taxon>
        <taxon>Bacillati</taxon>
        <taxon>Actinomycetota</taxon>
        <taxon>Actinomycetes</taxon>
        <taxon>Micrococcales</taxon>
        <taxon>Microbacteriaceae</taxon>
        <taxon>Plantibacter</taxon>
    </lineage>
</organism>
<gene>
    <name evidence="6" type="ORF">EDD42_0781</name>
</gene>
<accession>A0A3N2BZQ1</accession>
<keyword evidence="7" id="KW-1185">Reference proteome</keyword>
<feature type="transmembrane region" description="Helical" evidence="5">
    <location>
        <begin position="111"/>
        <end position="139"/>
    </location>
</feature>
<evidence type="ECO:0000256" key="3">
    <source>
        <dbReference type="ARBA" id="ARBA00022989"/>
    </source>
</evidence>
<dbReference type="Proteomes" id="UP000266915">
    <property type="component" value="Unassembled WGS sequence"/>
</dbReference>
<evidence type="ECO:0000313" key="7">
    <source>
        <dbReference type="Proteomes" id="UP000266915"/>
    </source>
</evidence>
<sequence>MSATTIDPYASSTAPAGRFLYRLNPLAKLGAPLPVMILLAFTRDPVTPALFIALAVVVILVGASLTRTVALLLFVALPLIVTIMSFSFGLWTDPSRVDQSVLLFQVGDYRFFLGALLVGLATALRLAALLVLACIGGLTSTGPEFVRAMIQQLHVPYRIGYTALAAYRFVPRFGHELEVIRSAHRVRGMAEGRGPIAAVRRAAGTVVPLLAGAIRHAERVALAMDSRAFGAHPQRTERTRIPFRTRDWCFMVAFWLVSAALLWWSLSAGPGLVIRN</sequence>
<proteinExistence type="predicted"/>
<keyword evidence="2 5" id="KW-0812">Transmembrane</keyword>
<dbReference type="EMBL" id="RKHL01000001">
    <property type="protein sequence ID" value="ROR80738.1"/>
    <property type="molecule type" value="Genomic_DNA"/>
</dbReference>
<dbReference type="Pfam" id="PF02361">
    <property type="entry name" value="CbiQ"/>
    <property type="match status" value="1"/>
</dbReference>
<dbReference type="PANTHER" id="PTHR33514:SF13">
    <property type="entry name" value="PROTEIN ABCI12, CHLOROPLASTIC"/>
    <property type="match status" value="1"/>
</dbReference>
<dbReference type="AlphaFoldDB" id="A0A3N2BZQ1"/>
<dbReference type="CDD" id="cd16914">
    <property type="entry name" value="EcfT"/>
    <property type="match status" value="1"/>
</dbReference>
<dbReference type="PANTHER" id="PTHR33514">
    <property type="entry name" value="PROTEIN ABCI12, CHLOROPLASTIC"/>
    <property type="match status" value="1"/>
</dbReference>
<keyword evidence="4 5" id="KW-0472">Membrane</keyword>
<dbReference type="InterPro" id="IPR003339">
    <property type="entry name" value="ABC/ECF_trnsptr_transmembrane"/>
</dbReference>
<feature type="transmembrane region" description="Helical" evidence="5">
    <location>
        <begin position="70"/>
        <end position="91"/>
    </location>
</feature>
<evidence type="ECO:0000256" key="1">
    <source>
        <dbReference type="ARBA" id="ARBA00004141"/>
    </source>
</evidence>
<keyword evidence="3 5" id="KW-1133">Transmembrane helix</keyword>
<feature type="transmembrane region" description="Helical" evidence="5">
    <location>
        <begin position="46"/>
        <end position="63"/>
    </location>
</feature>
<feature type="transmembrane region" description="Helical" evidence="5">
    <location>
        <begin position="248"/>
        <end position="266"/>
    </location>
</feature>
<evidence type="ECO:0000313" key="6">
    <source>
        <dbReference type="EMBL" id="ROR80738.1"/>
    </source>
</evidence>